<keyword evidence="5" id="KW-1185">Reference proteome</keyword>
<evidence type="ECO:0000313" key="5">
    <source>
        <dbReference type="Proteomes" id="UP000694941"/>
    </source>
</evidence>
<reference evidence="6" key="1">
    <citation type="submission" date="2025-08" db="UniProtKB">
        <authorList>
            <consortium name="RefSeq"/>
        </authorList>
    </citation>
    <scope>IDENTIFICATION</scope>
    <source>
        <tissue evidence="6">Muscle</tissue>
    </source>
</reference>
<keyword evidence="3" id="KW-0812">Transmembrane</keyword>
<dbReference type="InterPro" id="IPR046450">
    <property type="entry name" value="PA_dom_sf"/>
</dbReference>
<keyword evidence="1" id="KW-0732">Signal</keyword>
<dbReference type="Gene3D" id="3.50.30.30">
    <property type="match status" value="1"/>
</dbReference>
<keyword evidence="3" id="KW-1133">Transmembrane helix</keyword>
<organism evidence="5 6">
    <name type="scientific">Limulus polyphemus</name>
    <name type="common">Atlantic horseshoe crab</name>
    <dbReference type="NCBI Taxonomy" id="6850"/>
    <lineage>
        <taxon>Eukaryota</taxon>
        <taxon>Metazoa</taxon>
        <taxon>Ecdysozoa</taxon>
        <taxon>Arthropoda</taxon>
        <taxon>Chelicerata</taxon>
        <taxon>Merostomata</taxon>
        <taxon>Xiphosura</taxon>
        <taxon>Limulidae</taxon>
        <taxon>Limulus</taxon>
    </lineage>
</organism>
<protein>
    <submittedName>
        <fullName evidence="6">Protease-associated domain-containing protein 1-like</fullName>
    </submittedName>
</protein>
<dbReference type="InterPro" id="IPR003137">
    <property type="entry name" value="PA_domain"/>
</dbReference>
<dbReference type="RefSeq" id="XP_013787991.1">
    <property type="nucleotide sequence ID" value="XM_013932537.2"/>
</dbReference>
<dbReference type="Proteomes" id="UP000694941">
    <property type="component" value="Unplaced"/>
</dbReference>
<dbReference type="GeneID" id="106471912"/>
<proteinExistence type="predicted"/>
<evidence type="ECO:0000256" key="2">
    <source>
        <dbReference type="ARBA" id="ARBA00023180"/>
    </source>
</evidence>
<name>A0ABM1BSU4_LIMPO</name>
<feature type="domain" description="PA" evidence="4">
    <location>
        <begin position="82"/>
        <end position="166"/>
    </location>
</feature>
<dbReference type="PANTHER" id="PTHR22702:SF1">
    <property type="entry name" value="PROTEASE-ASSOCIATED DOMAIN-CONTAINING PROTEIN 1"/>
    <property type="match status" value="1"/>
</dbReference>
<feature type="transmembrane region" description="Helical" evidence="3">
    <location>
        <begin position="12"/>
        <end position="36"/>
    </location>
</feature>
<gene>
    <name evidence="6" type="primary">LOC106471912</name>
</gene>
<dbReference type="PANTHER" id="PTHR22702">
    <property type="entry name" value="PROTEASE-ASSOCIATED DOMAIN-CONTAINING PROTEIN"/>
    <property type="match status" value="1"/>
</dbReference>
<dbReference type="SUPFAM" id="SSF52025">
    <property type="entry name" value="PA domain"/>
    <property type="match status" value="1"/>
</dbReference>
<evidence type="ECO:0000259" key="4">
    <source>
        <dbReference type="Pfam" id="PF02225"/>
    </source>
</evidence>
<keyword evidence="3" id="KW-0472">Membrane</keyword>
<keyword evidence="2" id="KW-0325">Glycoprotein</keyword>
<evidence type="ECO:0000256" key="3">
    <source>
        <dbReference type="SAM" id="Phobius"/>
    </source>
</evidence>
<accession>A0ABM1BSU4</accession>
<dbReference type="Pfam" id="PF02225">
    <property type="entry name" value="PA"/>
    <property type="match status" value="1"/>
</dbReference>
<sequence>MKNMPQRHVSKVYLFIPDIVVLALILFKAFVLVSGIEISKNVKQDMFFEIVEPESLRYTFKVRPAQDFGVHFNKTLQNVGLVISEPHHGCSAPINKLELKSNVILVERGGCSFLTKCIQGEHVGALAIIVADSDIKNDEQYIEMIDDNTQRNCSIPAMFLLGKDGYMIRQRLEAHGLSRAIINIPVNVTMVPLHQQKQPPWLIW</sequence>
<evidence type="ECO:0000256" key="1">
    <source>
        <dbReference type="ARBA" id="ARBA00022729"/>
    </source>
</evidence>
<evidence type="ECO:0000313" key="6">
    <source>
        <dbReference type="RefSeq" id="XP_013787991.1"/>
    </source>
</evidence>